<feature type="chain" id="PRO_5020273890" evidence="5">
    <location>
        <begin position="27"/>
        <end position="140"/>
    </location>
</feature>
<dbReference type="InterPro" id="IPR013519">
    <property type="entry name" value="Int_alpha_beta-p"/>
</dbReference>
<dbReference type="Pfam" id="PF01839">
    <property type="entry name" value="FG-GAP"/>
    <property type="match status" value="2"/>
</dbReference>
<dbReference type="AlphaFoldDB" id="A0A4D4MV28"/>
<keyword evidence="1 5" id="KW-0732">Signal</keyword>
<dbReference type="InterPro" id="IPR013517">
    <property type="entry name" value="FG-GAP"/>
</dbReference>
<dbReference type="GO" id="GO:0031012">
    <property type="term" value="C:extracellular matrix"/>
    <property type="evidence" value="ECO:0007669"/>
    <property type="project" value="TreeGrafter"/>
</dbReference>
<evidence type="ECO:0000256" key="2">
    <source>
        <dbReference type="ARBA" id="ARBA00022737"/>
    </source>
</evidence>
<dbReference type="SUPFAM" id="SSF69318">
    <property type="entry name" value="Integrin alpha N-terminal domain"/>
    <property type="match status" value="1"/>
</dbReference>
<organism evidence="6 7">
    <name type="scientific">Streptomyces avermitilis</name>
    <dbReference type="NCBI Taxonomy" id="33903"/>
    <lineage>
        <taxon>Bacteria</taxon>
        <taxon>Bacillati</taxon>
        <taxon>Actinomycetota</taxon>
        <taxon>Actinomycetes</taxon>
        <taxon>Kitasatosporales</taxon>
        <taxon>Streptomycetaceae</taxon>
        <taxon>Streptomyces</taxon>
    </lineage>
</organism>
<dbReference type="GO" id="GO:0004621">
    <property type="term" value="F:glycosylphosphatidylinositol phospholipase D activity"/>
    <property type="evidence" value="ECO:0007669"/>
    <property type="project" value="TreeGrafter"/>
</dbReference>
<gene>
    <name evidence="6" type="ORF">SAV31267_047800</name>
</gene>
<keyword evidence="4" id="KW-0325">Glycoprotein</keyword>
<dbReference type="PROSITE" id="PS51470">
    <property type="entry name" value="FG_GAP"/>
    <property type="match status" value="2"/>
</dbReference>
<dbReference type="InterPro" id="IPR000413">
    <property type="entry name" value="Integrin_alpha"/>
</dbReference>
<evidence type="ECO:0000256" key="4">
    <source>
        <dbReference type="ARBA" id="ARBA00023180"/>
    </source>
</evidence>
<dbReference type="PRINTS" id="PR01185">
    <property type="entry name" value="INTEGRINA"/>
</dbReference>
<accession>A0A4D4MV28</accession>
<sequence length="140" mass="13641">MRSTTALAALLTTALTPLSLPTPASAAPATYADDFNGDGYRDLVVGAPDATVSGKESAGAVVVLYGSASGPGTTKKLLISQNATGVEGAAEAGDGFGSSVASADLDADGYADLLVGAPYEDVTGAKTRAASPCCGAARRA</sequence>
<dbReference type="Proteomes" id="UP000299211">
    <property type="component" value="Unassembled WGS sequence"/>
</dbReference>
<dbReference type="GO" id="GO:0008305">
    <property type="term" value="C:integrin complex"/>
    <property type="evidence" value="ECO:0007669"/>
    <property type="project" value="InterPro"/>
</dbReference>
<evidence type="ECO:0000256" key="5">
    <source>
        <dbReference type="SAM" id="SignalP"/>
    </source>
</evidence>
<proteinExistence type="predicted"/>
<reference evidence="6 7" key="1">
    <citation type="submission" date="2019-04" db="EMBL/GenBank/DDBJ databases">
        <title>Draft genome sequences of Streptomyces avermitilis ATCC 31267.</title>
        <authorList>
            <person name="Komaki H."/>
            <person name="Tamura T."/>
            <person name="Hosoyama A."/>
        </authorList>
    </citation>
    <scope>NUCLEOTIDE SEQUENCE [LARGE SCALE GENOMIC DNA]</scope>
    <source>
        <strain evidence="6 7">ATCC 31267</strain>
    </source>
</reference>
<dbReference type="SMART" id="SM00191">
    <property type="entry name" value="Int_alpha"/>
    <property type="match status" value="2"/>
</dbReference>
<evidence type="ECO:0000256" key="3">
    <source>
        <dbReference type="ARBA" id="ARBA00022801"/>
    </source>
</evidence>
<evidence type="ECO:0000256" key="1">
    <source>
        <dbReference type="ARBA" id="ARBA00022729"/>
    </source>
</evidence>
<keyword evidence="3" id="KW-0378">Hydrolase</keyword>
<protein>
    <submittedName>
        <fullName evidence="6">Uncharacterized protein</fullName>
    </submittedName>
</protein>
<dbReference type="PANTHER" id="PTHR23221:SF7">
    <property type="entry name" value="PHOSPHATIDYLINOSITOL-GLYCAN-SPECIFIC PHOSPHOLIPASE D"/>
    <property type="match status" value="1"/>
</dbReference>
<dbReference type="InterPro" id="IPR028994">
    <property type="entry name" value="Integrin_alpha_N"/>
</dbReference>
<dbReference type="Gene3D" id="2.130.10.130">
    <property type="entry name" value="Integrin alpha, N-terminal"/>
    <property type="match status" value="1"/>
</dbReference>
<name>A0A4D4MV28_STRAX</name>
<comment type="caution">
    <text evidence="6">The sequence shown here is derived from an EMBL/GenBank/DDBJ whole genome shotgun (WGS) entry which is preliminary data.</text>
</comment>
<feature type="signal peptide" evidence="5">
    <location>
        <begin position="1"/>
        <end position="26"/>
    </location>
</feature>
<dbReference type="EMBL" id="BJHY01000001">
    <property type="protein sequence ID" value="GDY75295.1"/>
    <property type="molecule type" value="Genomic_DNA"/>
</dbReference>
<evidence type="ECO:0000313" key="6">
    <source>
        <dbReference type="EMBL" id="GDY75295.1"/>
    </source>
</evidence>
<keyword evidence="2" id="KW-0677">Repeat</keyword>
<dbReference type="GO" id="GO:0007155">
    <property type="term" value="P:cell adhesion"/>
    <property type="evidence" value="ECO:0007669"/>
    <property type="project" value="InterPro"/>
</dbReference>
<dbReference type="PANTHER" id="PTHR23221">
    <property type="entry name" value="GLYCOSYLPHOSPHATIDYLINOSITOL PHOSPHOLIPASE D"/>
    <property type="match status" value="1"/>
</dbReference>
<dbReference type="GO" id="GO:0005615">
    <property type="term" value="C:extracellular space"/>
    <property type="evidence" value="ECO:0007669"/>
    <property type="project" value="TreeGrafter"/>
</dbReference>
<evidence type="ECO:0000313" key="7">
    <source>
        <dbReference type="Proteomes" id="UP000299211"/>
    </source>
</evidence>